<dbReference type="GO" id="GO:0016836">
    <property type="term" value="F:hydro-lyase activity"/>
    <property type="evidence" value="ECO:0007669"/>
    <property type="project" value="TreeGrafter"/>
</dbReference>
<proteinExistence type="predicted"/>
<evidence type="ECO:0000313" key="6">
    <source>
        <dbReference type="Proteomes" id="UP000597444"/>
    </source>
</evidence>
<dbReference type="GO" id="GO:0016052">
    <property type="term" value="P:carbohydrate catabolic process"/>
    <property type="evidence" value="ECO:0007669"/>
    <property type="project" value="TreeGrafter"/>
</dbReference>
<dbReference type="InterPro" id="IPR029065">
    <property type="entry name" value="Enolase_C-like"/>
</dbReference>
<protein>
    <recommendedName>
        <fullName evidence="4">Mandelate racemase/muconate lactonizing enzyme C-terminal domain-containing protein</fullName>
    </recommendedName>
</protein>
<dbReference type="InterPro" id="IPR036849">
    <property type="entry name" value="Enolase-like_C_sf"/>
</dbReference>
<comment type="cofactor">
    <cofactor evidence="1">
        <name>Mg(2+)</name>
        <dbReference type="ChEBI" id="CHEBI:18420"/>
    </cofactor>
</comment>
<dbReference type="InterPro" id="IPR013342">
    <property type="entry name" value="Mandelate_racemase_C"/>
</dbReference>
<evidence type="ECO:0000256" key="3">
    <source>
        <dbReference type="ARBA" id="ARBA00022842"/>
    </source>
</evidence>
<dbReference type="InterPro" id="IPR046945">
    <property type="entry name" value="RHMD-like"/>
</dbReference>
<evidence type="ECO:0000256" key="2">
    <source>
        <dbReference type="ARBA" id="ARBA00022723"/>
    </source>
</evidence>
<dbReference type="PANTHER" id="PTHR13794">
    <property type="entry name" value="ENOLASE SUPERFAMILY, MANDELATE RACEMASE"/>
    <property type="match status" value="1"/>
</dbReference>
<dbReference type="SMART" id="SM00922">
    <property type="entry name" value="MR_MLE"/>
    <property type="match status" value="1"/>
</dbReference>
<dbReference type="Gene3D" id="3.30.390.10">
    <property type="entry name" value="Enolase-like, N-terminal domain"/>
    <property type="match status" value="1"/>
</dbReference>
<dbReference type="PANTHER" id="PTHR13794:SF58">
    <property type="entry name" value="MITOCHONDRIAL ENOLASE SUPERFAMILY MEMBER 1"/>
    <property type="match status" value="1"/>
</dbReference>
<dbReference type="GO" id="GO:0000287">
    <property type="term" value="F:magnesium ion binding"/>
    <property type="evidence" value="ECO:0007669"/>
    <property type="project" value="TreeGrafter"/>
</dbReference>
<dbReference type="Proteomes" id="UP000597444">
    <property type="component" value="Unassembled WGS sequence"/>
</dbReference>
<evidence type="ECO:0000259" key="4">
    <source>
        <dbReference type="SMART" id="SM00922"/>
    </source>
</evidence>
<accession>A0A8J3IG70</accession>
<keyword evidence="2" id="KW-0479">Metal-binding</keyword>
<comment type="caution">
    <text evidence="5">The sequence shown here is derived from an EMBL/GenBank/DDBJ whole genome shotgun (WGS) entry which is preliminary data.</text>
</comment>
<dbReference type="AlphaFoldDB" id="A0A8J3IG70"/>
<name>A0A8J3IG70_9CHLR</name>
<gene>
    <name evidence="5" type="ORF">KSF_006670</name>
</gene>
<dbReference type="InterPro" id="IPR029017">
    <property type="entry name" value="Enolase-like_N"/>
</dbReference>
<keyword evidence="6" id="KW-1185">Reference proteome</keyword>
<keyword evidence="3" id="KW-0460">Magnesium</keyword>
<dbReference type="SUPFAM" id="SSF51604">
    <property type="entry name" value="Enolase C-terminal domain-like"/>
    <property type="match status" value="1"/>
</dbReference>
<reference evidence="5" key="1">
    <citation type="submission" date="2020-10" db="EMBL/GenBank/DDBJ databases">
        <title>Taxonomic study of unclassified bacteria belonging to the class Ktedonobacteria.</title>
        <authorList>
            <person name="Yabe S."/>
            <person name="Wang C.M."/>
            <person name="Zheng Y."/>
            <person name="Sakai Y."/>
            <person name="Cavaletti L."/>
            <person name="Monciardini P."/>
            <person name="Donadio S."/>
        </authorList>
    </citation>
    <scope>NUCLEOTIDE SEQUENCE</scope>
    <source>
        <strain evidence="5">ID150040</strain>
    </source>
</reference>
<dbReference type="SUPFAM" id="SSF54826">
    <property type="entry name" value="Enolase N-terminal domain-like"/>
    <property type="match status" value="1"/>
</dbReference>
<dbReference type="RefSeq" id="WP_220201569.1">
    <property type="nucleotide sequence ID" value="NZ_BNJK01000001.1"/>
</dbReference>
<dbReference type="Pfam" id="PF13378">
    <property type="entry name" value="MR_MLE_C"/>
    <property type="match status" value="1"/>
</dbReference>
<dbReference type="SFLD" id="SFLDS00001">
    <property type="entry name" value="Enolase"/>
    <property type="match status" value="1"/>
</dbReference>
<sequence length="380" mass="42375">MVENPRIIAVEWGSLQGQRPRPAGYNARLSEHGSSVRVPLLRLTTEDGSQGFGWCNTDRQAASRLLGMQLNAVFAPEQGVLDAWQRFDYPLWDLVGQRAGLPVYAMVATMTGANAPVSLRVPCYDTSLYFDDLHLSSHEQAAQWLAAEAREGYERGHRSFKVKVGRGARHLPLEEGTRRDIAVIQAIREALGRQVKIMIDANNGYNLNLAKYVLAETATCDIFWIEEAFHEDDVLYRDLHTWLKEHQLPVLISDGEGKADPHLLEWAKEGVVDVMQYDIMSHGFTRWLATGKLLDEWNARSAPHHYGTHYGNYTAAHLAGAVRGLTFVEWDEATTSGLDTSGYSISEGSVLVPDTPGFGLALDEEIFQRTVRETGFAFSA</sequence>
<feature type="domain" description="Mandelate racemase/muconate lactonizing enzyme C-terminal" evidence="4">
    <location>
        <begin position="138"/>
        <end position="249"/>
    </location>
</feature>
<dbReference type="Gene3D" id="3.20.20.120">
    <property type="entry name" value="Enolase-like C-terminal domain"/>
    <property type="match status" value="1"/>
</dbReference>
<evidence type="ECO:0000313" key="5">
    <source>
        <dbReference type="EMBL" id="GHO90619.1"/>
    </source>
</evidence>
<organism evidence="5 6">
    <name type="scientific">Reticulibacter mediterranei</name>
    <dbReference type="NCBI Taxonomy" id="2778369"/>
    <lineage>
        <taxon>Bacteria</taxon>
        <taxon>Bacillati</taxon>
        <taxon>Chloroflexota</taxon>
        <taxon>Ktedonobacteria</taxon>
        <taxon>Ktedonobacterales</taxon>
        <taxon>Reticulibacteraceae</taxon>
        <taxon>Reticulibacter</taxon>
    </lineage>
</organism>
<dbReference type="EMBL" id="BNJK01000001">
    <property type="protein sequence ID" value="GHO90619.1"/>
    <property type="molecule type" value="Genomic_DNA"/>
</dbReference>
<evidence type="ECO:0000256" key="1">
    <source>
        <dbReference type="ARBA" id="ARBA00001946"/>
    </source>
</evidence>